<dbReference type="InterPro" id="IPR039421">
    <property type="entry name" value="Type_1_exporter"/>
</dbReference>
<evidence type="ECO:0000256" key="1">
    <source>
        <dbReference type="ARBA" id="ARBA00004651"/>
    </source>
</evidence>
<protein>
    <submittedName>
        <fullName evidence="11">ABC transporter ATP-binding protein</fullName>
    </submittedName>
</protein>
<keyword evidence="3 8" id="KW-0812">Transmembrane</keyword>
<dbReference type="PROSITE" id="PS50893">
    <property type="entry name" value="ABC_TRANSPORTER_2"/>
    <property type="match status" value="1"/>
</dbReference>
<comment type="subcellular location">
    <subcellularLocation>
        <location evidence="1">Cell membrane</location>
        <topology evidence="1">Multi-pass membrane protein</topology>
    </subcellularLocation>
</comment>
<keyword evidence="2" id="KW-0813">Transport</keyword>
<dbReference type="AlphaFoldDB" id="A0A413FCC9"/>
<dbReference type="PROSITE" id="PS00211">
    <property type="entry name" value="ABC_TRANSPORTER_1"/>
    <property type="match status" value="1"/>
</dbReference>
<dbReference type="GO" id="GO:0005886">
    <property type="term" value="C:plasma membrane"/>
    <property type="evidence" value="ECO:0007669"/>
    <property type="project" value="UniProtKB-SubCell"/>
</dbReference>
<evidence type="ECO:0000256" key="4">
    <source>
        <dbReference type="ARBA" id="ARBA00022741"/>
    </source>
</evidence>
<feature type="domain" description="ABC transmembrane type-1" evidence="10">
    <location>
        <begin position="20"/>
        <end position="295"/>
    </location>
</feature>
<dbReference type="SUPFAM" id="SSF52540">
    <property type="entry name" value="P-loop containing nucleoside triphosphate hydrolases"/>
    <property type="match status" value="1"/>
</dbReference>
<dbReference type="SUPFAM" id="SSF90123">
    <property type="entry name" value="ABC transporter transmembrane region"/>
    <property type="match status" value="1"/>
</dbReference>
<dbReference type="FunFam" id="3.40.50.300:FF:000287">
    <property type="entry name" value="Multidrug ABC transporter ATP-binding protein"/>
    <property type="match status" value="1"/>
</dbReference>
<evidence type="ECO:0000256" key="6">
    <source>
        <dbReference type="ARBA" id="ARBA00022989"/>
    </source>
</evidence>
<reference evidence="11 12" key="1">
    <citation type="submission" date="2018-08" db="EMBL/GenBank/DDBJ databases">
        <title>A genome reference for cultivated species of the human gut microbiota.</title>
        <authorList>
            <person name="Zou Y."/>
            <person name="Xue W."/>
            <person name="Luo G."/>
        </authorList>
    </citation>
    <scope>NUCLEOTIDE SEQUENCE [LARGE SCALE GENOMIC DNA]</scope>
    <source>
        <strain evidence="11 12">AF04-15</strain>
    </source>
</reference>
<evidence type="ECO:0000259" key="10">
    <source>
        <dbReference type="PROSITE" id="PS50929"/>
    </source>
</evidence>
<evidence type="ECO:0000256" key="5">
    <source>
        <dbReference type="ARBA" id="ARBA00022840"/>
    </source>
</evidence>
<dbReference type="PANTHER" id="PTHR24221:SF397">
    <property type="entry name" value="ABC TRANSPORTER, ATP-BINDING TRANSMEMBRANE PROTEIN"/>
    <property type="match status" value="1"/>
</dbReference>
<dbReference type="RefSeq" id="WP_007713090.1">
    <property type="nucleotide sequence ID" value="NZ_BAABXR010000001.1"/>
</dbReference>
<keyword evidence="7 8" id="KW-0472">Membrane</keyword>
<keyword evidence="4" id="KW-0547">Nucleotide-binding</keyword>
<proteinExistence type="predicted"/>
<dbReference type="InterPro" id="IPR027417">
    <property type="entry name" value="P-loop_NTPase"/>
</dbReference>
<keyword evidence="5 11" id="KW-0067">ATP-binding</keyword>
<dbReference type="GO" id="GO:0140359">
    <property type="term" value="F:ABC-type transporter activity"/>
    <property type="evidence" value="ECO:0007669"/>
    <property type="project" value="InterPro"/>
</dbReference>
<dbReference type="Pfam" id="PF00005">
    <property type="entry name" value="ABC_tran"/>
    <property type="match status" value="1"/>
</dbReference>
<feature type="transmembrane region" description="Helical" evidence="8">
    <location>
        <begin position="153"/>
        <end position="173"/>
    </location>
</feature>
<feature type="transmembrane region" description="Helical" evidence="8">
    <location>
        <begin position="128"/>
        <end position="147"/>
    </location>
</feature>
<dbReference type="Gene3D" id="1.20.1560.10">
    <property type="entry name" value="ABC transporter type 1, transmembrane domain"/>
    <property type="match status" value="1"/>
</dbReference>
<evidence type="ECO:0000256" key="7">
    <source>
        <dbReference type="ARBA" id="ARBA00023136"/>
    </source>
</evidence>
<dbReference type="Proteomes" id="UP000283880">
    <property type="component" value="Unassembled WGS sequence"/>
</dbReference>
<comment type="caution">
    <text evidence="11">The sequence shown here is derived from an EMBL/GenBank/DDBJ whole genome shotgun (WGS) entry which is preliminary data.</text>
</comment>
<feature type="transmembrane region" description="Helical" evidence="8">
    <location>
        <begin position="50"/>
        <end position="72"/>
    </location>
</feature>
<dbReference type="InterPro" id="IPR003593">
    <property type="entry name" value="AAA+_ATPase"/>
</dbReference>
<feature type="transmembrane region" description="Helical" evidence="8">
    <location>
        <begin position="245"/>
        <end position="265"/>
    </location>
</feature>
<dbReference type="InterPro" id="IPR011527">
    <property type="entry name" value="ABC1_TM_dom"/>
</dbReference>
<dbReference type="GO" id="GO:0005524">
    <property type="term" value="F:ATP binding"/>
    <property type="evidence" value="ECO:0007669"/>
    <property type="project" value="UniProtKB-KW"/>
</dbReference>
<sequence>MFEMIRRVFKIAGNSRGKIVAGIVCNILKSFFNGFMMFGVFWILLHLDNLTPTIIGQAFCVILGSVLGRFCFQWMYDRTMSGSGYDIFRDYRLKIGDWLKQAPMGYFSEQNLGTIQAMLTTTIADLEGYSMLAIEQMTSGVAMAVLMSVMMFLFSPVIAGLSLVGLALGMLVLRWVRLRAAQYAPIYQEAQEHLVGKVMEYIQGISVLRSFSKGEEGQREVRAAFQKKWDADYGQEKATAGVLRFYGLTFKLMSCVLIAAAALLYLAGQISLPYCLTFLFCAFTVYSDLETMGNSAFLSKKINTELDRLEEVTDIPKMDTNSEKLVVSHYDISLEHISFGYGDRRVIHDISLEIPEHTTCAIVGPSGSGKTTLCNLIARFWDVQEGIVRIGGKNVRNYTADSVLEHISMVFQNVYLFHDSVENNIRFGRPEATHEEVVAAAKRACCHDFILTLPDGYDTIIGEGGSTLSGGEKQRISIARAILKDAPIIILDEATSSVDPENEQALLSAIQELTKDKTLISIAHRLSTVRNADQIIVIDHGRIIQRGTHEELLSIDGMYRRFLSLRTEAAGWHL</sequence>
<dbReference type="Pfam" id="PF00664">
    <property type="entry name" value="ABC_membrane"/>
    <property type="match status" value="1"/>
</dbReference>
<feature type="transmembrane region" description="Helical" evidence="8">
    <location>
        <begin position="20"/>
        <end position="44"/>
    </location>
</feature>
<dbReference type="InterPro" id="IPR017871">
    <property type="entry name" value="ABC_transporter-like_CS"/>
</dbReference>
<organism evidence="11 12">
    <name type="scientific">Enterocloster asparagiformis</name>
    <dbReference type="NCBI Taxonomy" id="333367"/>
    <lineage>
        <taxon>Bacteria</taxon>
        <taxon>Bacillati</taxon>
        <taxon>Bacillota</taxon>
        <taxon>Clostridia</taxon>
        <taxon>Lachnospirales</taxon>
        <taxon>Lachnospiraceae</taxon>
        <taxon>Enterocloster</taxon>
    </lineage>
</organism>
<gene>
    <name evidence="11" type="ORF">DWV29_16520</name>
</gene>
<dbReference type="InterPro" id="IPR036640">
    <property type="entry name" value="ABC1_TM_sf"/>
</dbReference>
<dbReference type="PANTHER" id="PTHR24221">
    <property type="entry name" value="ATP-BINDING CASSETTE SUB-FAMILY B"/>
    <property type="match status" value="1"/>
</dbReference>
<dbReference type="PROSITE" id="PS50929">
    <property type="entry name" value="ABC_TM1F"/>
    <property type="match status" value="1"/>
</dbReference>
<evidence type="ECO:0000313" key="12">
    <source>
        <dbReference type="Proteomes" id="UP000283880"/>
    </source>
</evidence>
<dbReference type="EMBL" id="QSBM01000013">
    <property type="protein sequence ID" value="RGX27269.1"/>
    <property type="molecule type" value="Genomic_DNA"/>
</dbReference>
<keyword evidence="6 8" id="KW-1133">Transmembrane helix</keyword>
<evidence type="ECO:0000256" key="8">
    <source>
        <dbReference type="SAM" id="Phobius"/>
    </source>
</evidence>
<dbReference type="OrthoDB" id="9762778at2"/>
<accession>A0A413FCC9</accession>
<dbReference type="Gene3D" id="3.40.50.300">
    <property type="entry name" value="P-loop containing nucleotide triphosphate hydrolases"/>
    <property type="match status" value="1"/>
</dbReference>
<dbReference type="GO" id="GO:0016887">
    <property type="term" value="F:ATP hydrolysis activity"/>
    <property type="evidence" value="ECO:0007669"/>
    <property type="project" value="InterPro"/>
</dbReference>
<evidence type="ECO:0000313" key="11">
    <source>
        <dbReference type="EMBL" id="RGX27269.1"/>
    </source>
</evidence>
<feature type="domain" description="ABC transporter" evidence="9">
    <location>
        <begin position="332"/>
        <end position="565"/>
    </location>
</feature>
<name>A0A413FCC9_9FIRM</name>
<dbReference type="InterPro" id="IPR003439">
    <property type="entry name" value="ABC_transporter-like_ATP-bd"/>
</dbReference>
<dbReference type="SMART" id="SM00382">
    <property type="entry name" value="AAA"/>
    <property type="match status" value="1"/>
</dbReference>
<evidence type="ECO:0000259" key="9">
    <source>
        <dbReference type="PROSITE" id="PS50893"/>
    </source>
</evidence>
<evidence type="ECO:0000256" key="3">
    <source>
        <dbReference type="ARBA" id="ARBA00022692"/>
    </source>
</evidence>
<evidence type="ECO:0000256" key="2">
    <source>
        <dbReference type="ARBA" id="ARBA00022448"/>
    </source>
</evidence>
<dbReference type="GO" id="GO:0034040">
    <property type="term" value="F:ATPase-coupled lipid transmembrane transporter activity"/>
    <property type="evidence" value="ECO:0007669"/>
    <property type="project" value="TreeGrafter"/>
</dbReference>